<dbReference type="EMBL" id="JTDF01008150">
    <property type="protein sequence ID" value="KAF8564636.1"/>
    <property type="molecule type" value="Genomic_DNA"/>
</dbReference>
<dbReference type="OrthoDB" id="10035579at2759"/>
<name>A0A8T0DBA6_9TREM</name>
<comment type="caution">
    <text evidence="1">The sequence shown here is derived from an EMBL/GenBank/DDBJ whole genome shotgun (WGS) entry which is preliminary data.</text>
</comment>
<keyword evidence="2" id="KW-1185">Reference proteome</keyword>
<reference evidence="1 2" key="1">
    <citation type="submission" date="2019-07" db="EMBL/GenBank/DDBJ databases">
        <title>Annotation for the trematode Paragonimus westermani.</title>
        <authorList>
            <person name="Choi Y.-J."/>
        </authorList>
    </citation>
    <scope>NUCLEOTIDE SEQUENCE [LARGE SCALE GENOMIC DNA]</scope>
    <source>
        <strain evidence="1">180907_Pwestermani</strain>
    </source>
</reference>
<evidence type="ECO:0000313" key="1">
    <source>
        <dbReference type="EMBL" id="KAF8564636.1"/>
    </source>
</evidence>
<proteinExistence type="predicted"/>
<organism evidence="1 2">
    <name type="scientific">Paragonimus westermani</name>
    <dbReference type="NCBI Taxonomy" id="34504"/>
    <lineage>
        <taxon>Eukaryota</taxon>
        <taxon>Metazoa</taxon>
        <taxon>Spiralia</taxon>
        <taxon>Lophotrochozoa</taxon>
        <taxon>Platyhelminthes</taxon>
        <taxon>Trematoda</taxon>
        <taxon>Digenea</taxon>
        <taxon>Plagiorchiida</taxon>
        <taxon>Troglotremata</taxon>
        <taxon>Troglotrematidae</taxon>
        <taxon>Paragonimus</taxon>
    </lineage>
</organism>
<sequence>MRVGDANYTPFGPVFISGSYKLLLNLWTELDNFNCAATISELVTPLLSLAADLVHCAASDEAEPQALSAHFSGYVHTVDRLRTIRRWLACTPDLSIHVSELEQTLGDMLTILTNFFDALLLVLYKGDCPSIHWQTCTPDTQSATLLVLSITLQCLSNLLSAVRTLGTSPPILSVRALLAVLLSGSRMNLLLDYGPEHPFFLLHAQQLDRLNSYTSLLLYFVLLYFDSSQTELDRTGLDLVYCKLMIRTQLFTSICRCATDVIELPDNASLLQAKRLHYQLLLCRLAELFVDFEVPKPSQVNSSCSSPISLDDLLAATGLVLLRQHDHIRNSFGTATERRYERTVPQTVRPCLLFWRISQSVYPNIEALADNILSFLDTVYATWSEKMGSFLTEPVTDCCAPLNQNIFPYAPLRGVVHILAEVVFSSISKPPYQLVDESNPVTGMLDFKRPVVDSTEDLVVRLSDSQVIKLWDCLCDILVLLSLGRKHIESQSCTLPSSEQPSIRTVKGEDCTVFPSRLCNTLSTLNATSPGSLCQAFGFKQDCIRCMAGLMSHTSSLSVRLASHTADHLGISLVNPHCRSALDALLESTNREPENPFACEWAVLTLKLSVNPEGGNPVAMEGARVLACRLQDMHLIR</sequence>
<dbReference type="AlphaFoldDB" id="A0A8T0DBA6"/>
<accession>A0A8T0DBA6</accession>
<protein>
    <submittedName>
        <fullName evidence="1">Uncharacterized protein</fullName>
    </submittedName>
</protein>
<dbReference type="Proteomes" id="UP000699462">
    <property type="component" value="Unassembled WGS sequence"/>
</dbReference>
<evidence type="ECO:0000313" key="2">
    <source>
        <dbReference type="Proteomes" id="UP000699462"/>
    </source>
</evidence>
<gene>
    <name evidence="1" type="ORF">P879_09792</name>
</gene>